<accession>A0AAE6ZIF7</accession>
<organism evidence="1 3">
    <name type="scientific">Chitinophaga oryzae</name>
    <dbReference type="NCBI Taxonomy" id="2725414"/>
    <lineage>
        <taxon>Bacteria</taxon>
        <taxon>Pseudomonadati</taxon>
        <taxon>Bacteroidota</taxon>
        <taxon>Chitinophagia</taxon>
        <taxon>Chitinophagales</taxon>
        <taxon>Chitinophagaceae</taxon>
        <taxon>Chitinophaga</taxon>
    </lineage>
</organism>
<dbReference type="RefSeq" id="WP_168806407.1">
    <property type="nucleotide sequence ID" value="NZ_CP051204.2"/>
</dbReference>
<dbReference type="AlphaFoldDB" id="A0AAE6ZIF7"/>
<gene>
    <name evidence="2" type="ORF">HF324_19040</name>
    <name evidence="1" type="ORF">HF329_19175</name>
</gene>
<reference evidence="3 4" key="1">
    <citation type="submission" date="2020-04" db="EMBL/GenBank/DDBJ databases">
        <authorList>
            <person name="Kittiwongwattana C."/>
        </authorList>
    </citation>
    <scope>NUCLEOTIDE SEQUENCE [LARGE SCALE GENOMIC DNA]</scope>
    <source>
        <strain evidence="2 4">1303</strain>
        <strain evidence="3">1310</strain>
    </source>
</reference>
<dbReference type="EMBL" id="CP051204">
    <property type="protein sequence ID" value="QJB39841.1"/>
    <property type="molecule type" value="Genomic_DNA"/>
</dbReference>
<evidence type="ECO:0000313" key="2">
    <source>
        <dbReference type="EMBL" id="QJB39841.1"/>
    </source>
</evidence>
<keyword evidence="4" id="KW-1185">Reference proteome</keyword>
<dbReference type="PANTHER" id="PTHR35145">
    <property type="entry name" value="CYTOPLASMIC PROTEIN-RELATED"/>
    <property type="match status" value="1"/>
</dbReference>
<dbReference type="InterPro" id="IPR007351">
    <property type="entry name" value="YjbR"/>
</dbReference>
<dbReference type="PANTHER" id="PTHR35145:SF1">
    <property type="entry name" value="CYTOPLASMIC PROTEIN"/>
    <property type="match status" value="1"/>
</dbReference>
<proteinExistence type="predicted"/>
<dbReference type="InterPro" id="IPR058532">
    <property type="entry name" value="YjbR/MT2646/Rv2570-like"/>
</dbReference>
<name>A0AAE6ZIF7_9BACT</name>
<evidence type="ECO:0000313" key="1">
    <source>
        <dbReference type="EMBL" id="QJB33321.1"/>
    </source>
</evidence>
<dbReference type="GO" id="GO:0003677">
    <property type="term" value="F:DNA binding"/>
    <property type="evidence" value="ECO:0007669"/>
    <property type="project" value="UniProtKB-KW"/>
</dbReference>
<sequence length="116" mass="13441">MDIEQFCQYCISLPGVTEEFPFGEQTLVYKVCGKMFALTDLEEFSSVNLKCDPDEAVELRERYEGVTPGWHMNKKHWNTVDMHSNIPNKLILQWIKNSYDLVVASLPKKEREKLAG</sequence>
<dbReference type="Proteomes" id="UP000502421">
    <property type="component" value="Chromosome"/>
</dbReference>
<keyword evidence="1" id="KW-0238">DNA-binding</keyword>
<evidence type="ECO:0000313" key="4">
    <source>
        <dbReference type="Proteomes" id="UP000503144"/>
    </source>
</evidence>
<dbReference type="Pfam" id="PF04237">
    <property type="entry name" value="YjbR"/>
    <property type="match status" value="1"/>
</dbReference>
<reference evidence="1" key="2">
    <citation type="submission" date="2020-09" db="EMBL/GenBank/DDBJ databases">
        <authorList>
            <person name="Kittiwongwattana C."/>
        </authorList>
    </citation>
    <scope>NUCLEOTIDE SEQUENCE</scope>
    <source>
        <strain evidence="1">1310</strain>
    </source>
</reference>
<evidence type="ECO:0000313" key="3">
    <source>
        <dbReference type="Proteomes" id="UP000502421"/>
    </source>
</evidence>
<dbReference type="InterPro" id="IPR038056">
    <property type="entry name" value="YjbR-like_sf"/>
</dbReference>
<dbReference type="KEGG" id="coy:HF329_19175"/>
<protein>
    <submittedName>
        <fullName evidence="1">MmcQ/YjbR family DNA-binding protein</fullName>
    </submittedName>
</protein>
<dbReference type="Gene3D" id="3.90.1150.30">
    <property type="match status" value="1"/>
</dbReference>
<dbReference type="SUPFAM" id="SSF142906">
    <property type="entry name" value="YjbR-like"/>
    <property type="match status" value="1"/>
</dbReference>
<dbReference type="EMBL" id="CP051205">
    <property type="protein sequence ID" value="QJB33321.1"/>
    <property type="molecule type" value="Genomic_DNA"/>
</dbReference>
<dbReference type="Proteomes" id="UP000503144">
    <property type="component" value="Chromosome"/>
</dbReference>